<dbReference type="GO" id="GO:0046856">
    <property type="term" value="P:phosphatidylinositol dephosphorylation"/>
    <property type="evidence" value="ECO:0007669"/>
    <property type="project" value="InterPro"/>
</dbReference>
<keyword evidence="2" id="KW-0378">Hydrolase</keyword>
<evidence type="ECO:0000256" key="1">
    <source>
        <dbReference type="ARBA" id="ARBA00004308"/>
    </source>
</evidence>
<feature type="compositionally biased region" description="Low complexity" evidence="4">
    <location>
        <begin position="2049"/>
        <end position="2060"/>
    </location>
</feature>
<name>F0VCP3_NEOCL</name>
<feature type="region of interest" description="Disordered" evidence="4">
    <location>
        <begin position="1346"/>
        <end position="1381"/>
    </location>
</feature>
<dbReference type="OrthoDB" id="333131at2759"/>
<dbReference type="GeneID" id="13444199"/>
<feature type="compositionally biased region" description="Acidic residues" evidence="4">
    <location>
        <begin position="1595"/>
        <end position="1611"/>
    </location>
</feature>
<feature type="compositionally biased region" description="Acidic residues" evidence="4">
    <location>
        <begin position="409"/>
        <end position="425"/>
    </location>
</feature>
<dbReference type="EMBL" id="LN714479">
    <property type="protein sequence ID" value="CEL65688.1"/>
    <property type="molecule type" value="Genomic_DNA"/>
</dbReference>
<dbReference type="Pfam" id="PF02383">
    <property type="entry name" value="Syja_N"/>
    <property type="match status" value="1"/>
</dbReference>
<feature type="domain" description="SAC" evidence="5">
    <location>
        <begin position="450"/>
        <end position="992"/>
    </location>
</feature>
<dbReference type="PANTHER" id="PTHR45738:SF5">
    <property type="entry name" value="POLYPHOSPHOINOSITIDE PHOSPHATASE"/>
    <property type="match status" value="1"/>
</dbReference>
<protein>
    <submittedName>
        <fullName evidence="7">SacI homology domain-containing protein</fullName>
    </submittedName>
</protein>
<feature type="compositionally biased region" description="Basic and acidic residues" evidence="4">
    <location>
        <begin position="23"/>
        <end position="32"/>
    </location>
</feature>
<feature type="compositionally biased region" description="Low complexity" evidence="4">
    <location>
        <begin position="2125"/>
        <end position="2139"/>
    </location>
</feature>
<dbReference type="InParanoid" id="F0VCP3"/>
<feature type="compositionally biased region" description="Basic and acidic residues" evidence="4">
    <location>
        <begin position="1936"/>
        <end position="1952"/>
    </location>
</feature>
<dbReference type="InterPro" id="IPR043573">
    <property type="entry name" value="Fig4-like"/>
</dbReference>
<comment type="subcellular location">
    <subcellularLocation>
        <location evidence="1">Endomembrane system</location>
    </subcellularLocation>
</comment>
<feature type="region of interest" description="Disordered" evidence="4">
    <location>
        <begin position="998"/>
        <end position="1024"/>
    </location>
</feature>
<dbReference type="eggNOG" id="KOG1888">
    <property type="taxonomic scope" value="Eukaryota"/>
</dbReference>
<dbReference type="Proteomes" id="UP000007494">
    <property type="component" value="Chromosome V"/>
</dbReference>
<sequence>MALECSQNEERDGRLETMNVKPQVERNADLRGDSAALLGREGSEKRDLPPRMCFLGSKGGAPVDEDERGRILHTLEELCKEIDDPLQLVMRDARGLLGILSLVQGPRLGVIADAEKVTVFLGVHDIFRVKKTEFLPLFTTAPIPPNLHLYIHLALCSPSRSFIAPSSLSSAFPSPWPSSRDRMQQTDVSATRLQHLASASSDPAKTCICGGNFHCLYTRTQCDTSDPSRNAPRLCVRSPSESSSSSSPSLPPLRSAVRALKPPPVQHHVHAAAQALDQKFEGLFAAFSLEKTYFFCPSFFLCLPLQQVAARACRLRKAPPRQGQERRAKAGRQRQRRCEGGNAEEAGAEAHNRATERACAESKPQRETETAVSARTGRTPKLSDRLPVGQSGDKGREREATYREKTDGQDEETDEERGEDDEVEDAYDEGAEGGISVHDFLACSDGEEGEESSLRKEERRFVWNYELMKPFLAQGPAGFECLRRGILLPILHGFVRAASLAVSRGTVRLLLIARRSAFFAGTRSLLQRYGAPIHVLNLLKRRLPPSAPSSLSACPNRSGERPDETQSEESFRQSRSSSFAFFSSALLDVESPRPSLGSPPRSAVSPPYLHLTRQPSLQSSSVTPPMERDASFATCAANARASLAGVPSPSESNAASESDTVCVGPSPTRSRHALRHSSSCDLPHPSLSSAFSSASATFVSSASSSFTFPSASSSSLQAAVGAAIAAGRKGAGYERREEQEGDLGEVYRQLVDDLNEELPHALRIHFHWIDLKRQQYRRPAPLVPPSPSPSFPSPSSSPPPSPASGLAGSGAREGRAKEACLSSFCRQSGEGKASFFDDEGAQRRDDGCRSQQLAPPFSKSWKEPGLESREKERERQREREREREEEESLTPYRQLQVLGDELLNTVGVFYTNDPITLEATCVQRGVCRINCLDCLDRTNDAQLVLHKHLLLHLLRAMRFLPADSADLDPQVAAVLSGLLEAAGDQIALQYGGSNAHKKQQLLSSRASPPDPRHPSPPRLLPLRGQGPAAFAPASAVAPLYAPHAPPSASSCIRVSLQRDAAETPGSGLSAWVDSVARAFLGWGKRRGEGDSLREPREEEQGTPASPLFFLSLVTSVKRRYHNVLADGGKQQVVNLVQSKLHPVDVQGDDLASLDVDADAWLHHEWIEPSFDPQAWWVLPLQRFFNAMRLATSSKTLLLPASPGAAASALPSRSLSLSSAPRHSCRRCASRAHATWRWACPVARLDLDASLASPWFDLFGGSLQPPLELRFPLSAPRASLCLRVSAAHLRAPLSSCFSRSPELDLRDTAGAAQTGASNSLECIYTYQPWLEEAEVAGERAAELARDLLRPRSSPASSHAVPGIGKESDAEGQCATPAEGRGVANRAGGALHEACGDEPKTCKTETPPQFEDPSQQESEASVEPDANDSARLHGVRAGQGVSAPGGPSRTCSTPSPSSREVSPFRASFCLLLPSLFLRPSGRAFFSKRRRRAASAVRCAKPKRGAPPVPTPEIGFPGPKLATGSPSPKAPVRYPSLSSLPSFSFSFSAFPSFSSFPFSFASASASYLSLHDIAEETVEGEQVLVARFLEDGVSGVESGDEEEEETHDNEDEGNGDAPVGPDGSGNREGTHTDTCEAEERSARTQSRRRHEATDTEATGMHSAQETARASRDAAIGKTTRLKERRQNLGDFDLRRRAREERAVHFRVGDTPSLGGFLPSHPSSSLLPPSRPSPFSSLEVFQAYQSSLVCPCGHAAPEDEGSGTGDIEYPAGGFAPWGKCANTAPRPRALTCHLQPSCGPSRDMRDSSNVTSLSPTEKQRRSSELLSRNSLSSASSVTSPSARRLRLSPVAAGRPCASPFCLWHWGVSPSQALAAFAEARRARPVSDRQHASSSAPEQKRRAETAAQQRPREETPQATQGAEKKAHVRERKRPGEPTAPETERGRESEEGKNGREDEATECNAKAEERTETAQKRATDGDEKPEGILRNLSEKRKARTLETLGKRRPASGLFLPTGCQVRRGTRVFDSSEDGSCLCFSGSNSPRIFRTEEDVPPVSLSRLSSPLGDSSWRSGASPDGAPSGLSHSLTSLSHLWRRDAAPAKDRGNEQIGTIFSPLQWPLLSPREEPNHGLASALGASPSSAPRQPAPEERHSGCVIEQREGLSLLSPVSLSGESGATREDIPYLFGEEIEQKKNEFARLLSRAETSFALVHGW</sequence>
<reference evidence="6" key="2">
    <citation type="submission" date="2011-03" db="EMBL/GenBank/DDBJ databases">
        <title>Comparative genomics and transcriptomics of Neospora caninum and Toxoplasma gondii.</title>
        <authorList>
            <person name="Reid A.J."/>
            <person name="Sohal A."/>
            <person name="Harris D."/>
            <person name="Quail M."/>
            <person name="Sanders M."/>
            <person name="Berriman M."/>
            <person name="Wastling J.M."/>
            <person name="Pain A."/>
        </authorList>
    </citation>
    <scope>NUCLEOTIDE SEQUENCE</scope>
    <source>
        <strain evidence="6">Liverpool</strain>
    </source>
</reference>
<feature type="compositionally biased region" description="Polar residues" evidence="4">
    <location>
        <begin position="1402"/>
        <end position="1417"/>
    </location>
</feature>
<dbReference type="RefSeq" id="XP_003881765.1">
    <property type="nucleotide sequence ID" value="XM_003881716.1"/>
</dbReference>
<feature type="compositionally biased region" description="Polar residues" evidence="4">
    <location>
        <begin position="1803"/>
        <end position="1812"/>
    </location>
</feature>
<feature type="compositionally biased region" description="Basic and acidic residues" evidence="4">
    <location>
        <begin position="1893"/>
        <end position="1910"/>
    </location>
</feature>
<feature type="compositionally biased region" description="Basic and acidic residues" evidence="4">
    <location>
        <begin position="558"/>
        <end position="572"/>
    </location>
</feature>
<feature type="region of interest" description="Disordered" evidence="4">
    <location>
        <begin position="644"/>
        <end position="677"/>
    </location>
</feature>
<keyword evidence="3" id="KW-0472">Membrane</keyword>
<feature type="compositionally biased region" description="Basic and acidic residues" evidence="4">
    <location>
        <begin position="393"/>
        <end position="408"/>
    </location>
</feature>
<evidence type="ECO:0000256" key="3">
    <source>
        <dbReference type="ARBA" id="ARBA00023136"/>
    </source>
</evidence>
<feature type="region of interest" description="Disordered" evidence="4">
    <location>
        <begin position="1703"/>
        <end position="1728"/>
    </location>
</feature>
<feature type="compositionally biased region" description="Low complexity" evidence="4">
    <location>
        <begin position="647"/>
        <end position="658"/>
    </location>
</feature>
<dbReference type="VEuPathDB" id="ToxoDB:NCLIV_015250"/>
<evidence type="ECO:0000259" key="5">
    <source>
        <dbReference type="PROSITE" id="PS50275"/>
    </source>
</evidence>
<feature type="region of interest" description="Disordered" evidence="4">
    <location>
        <begin position="1394"/>
        <end position="1459"/>
    </location>
</feature>
<evidence type="ECO:0000256" key="2">
    <source>
        <dbReference type="ARBA" id="ARBA00022801"/>
    </source>
</evidence>
<reference evidence="6" key="1">
    <citation type="submission" date="2011-02" db="EMBL/GenBank/DDBJ databases">
        <authorList>
            <person name="Aslett M."/>
        </authorList>
    </citation>
    <scope>NUCLEOTIDE SEQUENCE</scope>
    <source>
        <strain evidence="6">Liverpool</strain>
    </source>
</reference>
<dbReference type="GO" id="GO:0012505">
    <property type="term" value="C:endomembrane system"/>
    <property type="evidence" value="ECO:0007669"/>
    <property type="project" value="UniProtKB-SubCell"/>
</dbReference>
<organism evidence="6 8">
    <name type="scientific">Neospora caninum (strain Liverpool)</name>
    <dbReference type="NCBI Taxonomy" id="572307"/>
    <lineage>
        <taxon>Eukaryota</taxon>
        <taxon>Sar</taxon>
        <taxon>Alveolata</taxon>
        <taxon>Apicomplexa</taxon>
        <taxon>Conoidasida</taxon>
        <taxon>Coccidia</taxon>
        <taxon>Eucoccidiorida</taxon>
        <taxon>Eimeriorina</taxon>
        <taxon>Sarcocystidae</taxon>
        <taxon>Neospora</taxon>
    </lineage>
</organism>
<accession>F0VCP3</accession>
<evidence type="ECO:0000256" key="4">
    <source>
        <dbReference type="SAM" id="MobiDB-lite"/>
    </source>
</evidence>
<dbReference type="PANTHER" id="PTHR45738">
    <property type="entry name" value="POLYPHOSPHOINOSITIDE PHOSPHATASE"/>
    <property type="match status" value="1"/>
</dbReference>
<feature type="region of interest" description="Disordered" evidence="4">
    <location>
        <begin position="779"/>
        <end position="813"/>
    </location>
</feature>
<reference evidence="8" key="3">
    <citation type="journal article" date="2012" name="PLoS Pathog.">
        <title>Comparative genomics of the apicomplexan parasites Toxoplasma gondii and Neospora caninum: Coccidia differing in host range and transmission strategy.</title>
        <authorList>
            <person name="Reid A.J."/>
            <person name="Vermont S.J."/>
            <person name="Cotton J.A."/>
            <person name="Harris D."/>
            <person name="Hill-Cawthorne G.A."/>
            <person name="Konen-Waisman S."/>
            <person name="Latham S.M."/>
            <person name="Mourier T."/>
            <person name="Norton R."/>
            <person name="Quail M.A."/>
            <person name="Sanders M."/>
            <person name="Shanmugam D."/>
            <person name="Sohal A."/>
            <person name="Wasmuth J.D."/>
            <person name="Brunk B."/>
            <person name="Grigg M.E."/>
            <person name="Howard J.C."/>
            <person name="Parkinson J."/>
            <person name="Roos D.S."/>
            <person name="Trees A.J."/>
            <person name="Berriman M."/>
            <person name="Pain A."/>
            <person name="Wastling J.M."/>
        </authorList>
    </citation>
    <scope>NUCLEOTIDE SEQUENCE [LARGE SCALE GENOMIC DNA]</scope>
    <source>
        <strain evidence="8">Liverpool</strain>
    </source>
</reference>
<gene>
    <name evidence="7" type="ORF">BN1204_015250</name>
    <name evidence="6" type="ORF">NCLIV_015250</name>
</gene>
<feature type="region of interest" description="Disordered" evidence="4">
    <location>
        <begin position="1"/>
        <end position="49"/>
    </location>
</feature>
<feature type="compositionally biased region" description="Low complexity" evidence="4">
    <location>
        <begin position="592"/>
        <end position="602"/>
    </location>
</feature>
<reference evidence="7" key="4">
    <citation type="journal article" date="2015" name="PLoS ONE">
        <title>Comprehensive Evaluation of Toxoplasma gondii VEG and Neospora caninum LIV Genomes with Tachyzoite Stage Transcriptome and Proteome Defines Novel Transcript Features.</title>
        <authorList>
            <person name="Ramaprasad A."/>
            <person name="Mourier T."/>
            <person name="Naeem R."/>
            <person name="Malas T.B."/>
            <person name="Moussa E."/>
            <person name="Panigrahi A."/>
            <person name="Vermont S.J."/>
            <person name="Otto T.D."/>
            <person name="Wastling J."/>
            <person name="Pain A."/>
        </authorList>
    </citation>
    <scope>NUCLEOTIDE SEQUENCE</scope>
    <source>
        <strain evidence="7">Liverpool</strain>
    </source>
</reference>
<dbReference type="InterPro" id="IPR002013">
    <property type="entry name" value="SAC_dom"/>
</dbReference>
<feature type="compositionally biased region" description="Low complexity" evidence="4">
    <location>
        <begin position="1708"/>
        <end position="1728"/>
    </location>
</feature>
<feature type="region of interest" description="Disordered" evidence="4">
    <location>
        <begin position="223"/>
        <end position="255"/>
    </location>
</feature>
<keyword evidence="8" id="KW-1185">Reference proteome</keyword>
<feature type="compositionally biased region" description="Low complexity" evidence="4">
    <location>
        <begin position="237"/>
        <end position="255"/>
    </location>
</feature>
<feature type="region of interest" description="Disordered" evidence="4">
    <location>
        <begin position="1590"/>
        <end position="1678"/>
    </location>
</feature>
<evidence type="ECO:0000313" key="8">
    <source>
        <dbReference type="Proteomes" id="UP000007494"/>
    </source>
</evidence>
<feature type="compositionally biased region" description="Basic and acidic residues" evidence="4">
    <location>
        <begin position="1959"/>
        <end position="1989"/>
    </location>
</feature>
<feature type="compositionally biased region" description="Basic and acidic residues" evidence="4">
    <location>
        <begin position="348"/>
        <end position="369"/>
    </location>
</feature>
<feature type="compositionally biased region" description="Polar residues" evidence="4">
    <location>
        <begin position="613"/>
        <end position="623"/>
    </location>
</feature>
<feature type="compositionally biased region" description="Low complexity" evidence="4">
    <location>
        <begin position="1442"/>
        <end position="1457"/>
    </location>
</feature>
<proteinExistence type="predicted"/>
<feature type="region of interest" description="Disordered" evidence="4">
    <location>
        <begin position="1791"/>
        <end position="1840"/>
    </location>
</feature>
<evidence type="ECO:0000313" key="6">
    <source>
        <dbReference type="EMBL" id="CBZ51732.1"/>
    </source>
</evidence>
<feature type="region of interest" description="Disordered" evidence="4">
    <location>
        <begin position="1498"/>
        <end position="1526"/>
    </location>
</feature>
<feature type="region of interest" description="Disordered" evidence="4">
    <location>
        <begin position="836"/>
        <end position="890"/>
    </location>
</feature>
<feature type="region of interest" description="Disordered" evidence="4">
    <location>
        <begin position="546"/>
        <end position="574"/>
    </location>
</feature>
<feature type="compositionally biased region" description="Basic and acidic residues" evidence="4">
    <location>
        <begin position="1625"/>
        <end position="1639"/>
    </location>
</feature>
<feature type="compositionally biased region" description="Basic and acidic residues" evidence="4">
    <location>
        <begin position="860"/>
        <end position="882"/>
    </location>
</feature>
<dbReference type="EMBL" id="FR823386">
    <property type="protein sequence ID" value="CBZ51732.1"/>
    <property type="molecule type" value="Genomic_DNA"/>
</dbReference>
<feature type="region of interest" description="Disordered" evidence="4">
    <location>
        <begin position="2041"/>
        <end position="2079"/>
    </location>
</feature>
<evidence type="ECO:0000313" key="7">
    <source>
        <dbReference type="EMBL" id="CEL65688.1"/>
    </source>
</evidence>
<dbReference type="PROSITE" id="PS50275">
    <property type="entry name" value="SAC"/>
    <property type="match status" value="1"/>
</dbReference>
<feature type="region of interest" description="Disordered" evidence="4">
    <location>
        <begin position="1879"/>
        <end position="1998"/>
    </location>
</feature>
<feature type="region of interest" description="Disordered" evidence="4">
    <location>
        <begin position="592"/>
        <end position="628"/>
    </location>
</feature>
<feature type="compositionally biased region" description="Pro residues" evidence="4">
    <location>
        <begin position="781"/>
        <end position="802"/>
    </location>
</feature>
<feature type="compositionally biased region" description="Low complexity" evidence="4">
    <location>
        <begin position="1820"/>
        <end position="1838"/>
    </location>
</feature>
<feature type="region of interest" description="Disordered" evidence="4">
    <location>
        <begin position="2119"/>
        <end position="2147"/>
    </location>
</feature>
<dbReference type="OMA" id="HDIFRVK"/>
<feature type="region of interest" description="Disordered" evidence="4">
    <location>
        <begin position="316"/>
        <end position="425"/>
    </location>
</feature>
<dbReference type="GO" id="GO:0043813">
    <property type="term" value="F:phosphatidylinositol-3,5-bisphosphate 5-phosphatase activity"/>
    <property type="evidence" value="ECO:0007669"/>
    <property type="project" value="InterPro"/>
</dbReference>